<dbReference type="CDD" id="cd11586">
    <property type="entry name" value="VbhA_like"/>
    <property type="match status" value="1"/>
</dbReference>
<gene>
    <name evidence="1" type="ORF">SAMN04487788_2310</name>
</gene>
<sequence>MVNVAQGLAAIQKGQQLAGHFPTDAMLDRARRVLSGELSPDEAEAEINDALARIVAREKGATRDG</sequence>
<dbReference type="InterPro" id="IPR033788">
    <property type="entry name" value="VbhA-like"/>
</dbReference>
<accession>A0A1H0Q971</accession>
<organism evidence="1 2">
    <name type="scientific">Microbacterium testaceum (strain StLB037)</name>
    <dbReference type="NCBI Taxonomy" id="979556"/>
    <lineage>
        <taxon>Bacteria</taxon>
        <taxon>Bacillati</taxon>
        <taxon>Actinomycetota</taxon>
        <taxon>Actinomycetes</taxon>
        <taxon>Micrococcales</taxon>
        <taxon>Microbacteriaceae</taxon>
        <taxon>Microbacterium</taxon>
    </lineage>
</organism>
<dbReference type="Proteomes" id="UP000186456">
    <property type="component" value="Unassembled WGS sequence"/>
</dbReference>
<dbReference type="AlphaFoldDB" id="A0A1H0Q971"/>
<evidence type="ECO:0000313" key="2">
    <source>
        <dbReference type="Proteomes" id="UP000186456"/>
    </source>
</evidence>
<protein>
    <recommendedName>
        <fullName evidence="3">Antitoxin VbhA domain-containing protein</fullName>
    </recommendedName>
</protein>
<name>A0A1H0Q971_MICTS</name>
<reference evidence="1 2" key="1">
    <citation type="submission" date="2016-10" db="EMBL/GenBank/DDBJ databases">
        <authorList>
            <person name="de Groot N.N."/>
        </authorList>
    </citation>
    <scope>NUCLEOTIDE SEQUENCE [LARGE SCALE GENOMIC DNA]</scope>
    <source>
        <strain evidence="1 2">StLB037</strain>
    </source>
</reference>
<proteinExistence type="predicted"/>
<dbReference type="EMBL" id="FNJN01000004">
    <property type="protein sequence ID" value="SDP13911.1"/>
    <property type="molecule type" value="Genomic_DNA"/>
</dbReference>
<dbReference type="RefSeq" id="WP_074695755.1">
    <property type="nucleotide sequence ID" value="NZ_FNJN01000004.1"/>
</dbReference>
<evidence type="ECO:0000313" key="1">
    <source>
        <dbReference type="EMBL" id="SDP13911.1"/>
    </source>
</evidence>
<evidence type="ECO:0008006" key="3">
    <source>
        <dbReference type="Google" id="ProtNLM"/>
    </source>
</evidence>